<feature type="compositionally biased region" description="Polar residues" evidence="3">
    <location>
        <begin position="228"/>
        <end position="238"/>
    </location>
</feature>
<dbReference type="Pfam" id="PF24245">
    <property type="entry name" value="INO80F"/>
    <property type="match status" value="1"/>
</dbReference>
<dbReference type="GeneID" id="59288985"/>
<gene>
    <name evidence="5" type="ORF">HO173_007328</name>
</gene>
<dbReference type="GO" id="GO:0005634">
    <property type="term" value="C:nucleus"/>
    <property type="evidence" value="ECO:0007669"/>
    <property type="project" value="UniProtKB-SubCell"/>
</dbReference>
<evidence type="ECO:0000256" key="1">
    <source>
        <dbReference type="ARBA" id="ARBA00004123"/>
    </source>
</evidence>
<dbReference type="AlphaFoldDB" id="A0A8H6L404"/>
<keyword evidence="6" id="KW-1185">Reference proteome</keyword>
<reference evidence="5 6" key="1">
    <citation type="journal article" date="2020" name="Genomics">
        <title>Complete, high-quality genomes from long-read metagenomic sequencing of two wolf lichen thalli reveals enigmatic genome architecture.</title>
        <authorList>
            <person name="McKenzie S.K."/>
            <person name="Walston R.F."/>
            <person name="Allen J.L."/>
        </authorList>
    </citation>
    <scope>NUCLEOTIDE SEQUENCE [LARGE SCALE GENOMIC DNA]</scope>
    <source>
        <strain evidence="5">WasteWater2</strain>
    </source>
</reference>
<feature type="region of interest" description="Disordered" evidence="3">
    <location>
        <begin position="150"/>
        <end position="274"/>
    </location>
</feature>
<feature type="region of interest" description="Disordered" evidence="3">
    <location>
        <begin position="333"/>
        <end position="393"/>
    </location>
</feature>
<proteinExistence type="predicted"/>
<comment type="caution">
    <text evidence="5">The sequence shown here is derived from an EMBL/GenBank/DDBJ whole genome shotgun (WGS) entry which is preliminary data.</text>
</comment>
<dbReference type="EMBL" id="JACCJC010000029">
    <property type="protein sequence ID" value="KAF6234702.1"/>
    <property type="molecule type" value="Genomic_DNA"/>
</dbReference>
<dbReference type="RefSeq" id="XP_037164093.1">
    <property type="nucleotide sequence ID" value="XM_037309232.1"/>
</dbReference>
<evidence type="ECO:0000256" key="3">
    <source>
        <dbReference type="SAM" id="MobiDB-lite"/>
    </source>
</evidence>
<dbReference type="Proteomes" id="UP000578531">
    <property type="component" value="Unassembled WGS sequence"/>
</dbReference>
<sequence length="393" mass="44576">MGQMTLVGHHAAMTMPHTYRITQLEATSYATTSQDSFHMDRAYVREKLELLRAGLPAAIGRILRQQQLLKQTANTVSPSTVAAGNVPPPLPPSVEAAYKKKCIELKRRLIEVDEDNDAKRLRIARLHQGIRKMRLERAYLLEALAKRQKKNGSSIDGFPVAYDEESEGSSEGPPTPNEKPLRSKRSHRRPVSSPPPILGPQFPRPIAPSQGHPTSAFDAPGNHPFRESSYQQAPTTNGHPGMHYQSHQSPYASNIGRDQQQQQLLPRAAPPPNAFEDFLENYVQARPNEYPARDQEELLQYARGAWDDPAKVEYRRVYEERYGRRFQEYMDSVNELEERERYERERERERGYEQRGRAGRYEEREVERELPPPPPPPPAAGAGALGGFTSINA</sequence>
<feature type="compositionally biased region" description="Polar residues" evidence="3">
    <location>
        <begin position="245"/>
        <end position="258"/>
    </location>
</feature>
<evidence type="ECO:0000259" key="4">
    <source>
        <dbReference type="Pfam" id="PF24245"/>
    </source>
</evidence>
<evidence type="ECO:0000256" key="2">
    <source>
        <dbReference type="ARBA" id="ARBA00023242"/>
    </source>
</evidence>
<name>A0A8H6L404_9LECA</name>
<evidence type="ECO:0000313" key="5">
    <source>
        <dbReference type="EMBL" id="KAF6234702.1"/>
    </source>
</evidence>
<keyword evidence="2" id="KW-0539">Nucleus</keyword>
<feature type="compositionally biased region" description="Basic and acidic residues" evidence="3">
    <location>
        <begin position="336"/>
        <end position="370"/>
    </location>
</feature>
<organism evidence="5 6">
    <name type="scientific">Letharia columbiana</name>
    <dbReference type="NCBI Taxonomy" id="112416"/>
    <lineage>
        <taxon>Eukaryota</taxon>
        <taxon>Fungi</taxon>
        <taxon>Dikarya</taxon>
        <taxon>Ascomycota</taxon>
        <taxon>Pezizomycotina</taxon>
        <taxon>Lecanoromycetes</taxon>
        <taxon>OSLEUM clade</taxon>
        <taxon>Lecanoromycetidae</taxon>
        <taxon>Lecanorales</taxon>
        <taxon>Lecanorineae</taxon>
        <taxon>Parmeliaceae</taxon>
        <taxon>Letharia</taxon>
    </lineage>
</organism>
<dbReference type="OrthoDB" id="10070927at2759"/>
<feature type="domain" description="INO80 complex subunit F" evidence="4">
    <location>
        <begin position="98"/>
        <end position="144"/>
    </location>
</feature>
<evidence type="ECO:0000313" key="6">
    <source>
        <dbReference type="Proteomes" id="UP000578531"/>
    </source>
</evidence>
<dbReference type="InterPro" id="IPR056513">
    <property type="entry name" value="INO80F"/>
</dbReference>
<feature type="compositionally biased region" description="Pro residues" evidence="3">
    <location>
        <begin position="192"/>
        <end position="206"/>
    </location>
</feature>
<protein>
    <recommendedName>
        <fullName evidence="4">INO80 complex subunit F domain-containing protein</fullName>
    </recommendedName>
</protein>
<accession>A0A8H6L404</accession>
<comment type="subcellular location">
    <subcellularLocation>
        <location evidence="1">Nucleus</location>
    </subcellularLocation>
</comment>